<name>A0ACD3A9Q9_9AGAR</name>
<organism evidence="1 2">
    <name type="scientific">Pluteus cervinus</name>
    <dbReference type="NCBI Taxonomy" id="181527"/>
    <lineage>
        <taxon>Eukaryota</taxon>
        <taxon>Fungi</taxon>
        <taxon>Dikarya</taxon>
        <taxon>Basidiomycota</taxon>
        <taxon>Agaricomycotina</taxon>
        <taxon>Agaricomycetes</taxon>
        <taxon>Agaricomycetidae</taxon>
        <taxon>Agaricales</taxon>
        <taxon>Pluteineae</taxon>
        <taxon>Pluteaceae</taxon>
        <taxon>Pluteus</taxon>
    </lineage>
</organism>
<keyword evidence="2" id="KW-1185">Reference proteome</keyword>
<accession>A0ACD3A9Q9</accession>
<protein>
    <submittedName>
        <fullName evidence="1">Uncharacterized protein</fullName>
    </submittedName>
</protein>
<proteinExistence type="predicted"/>
<gene>
    <name evidence="1" type="ORF">BDN72DRAFT_964572</name>
</gene>
<reference evidence="1 2" key="1">
    <citation type="journal article" date="2019" name="Nat. Ecol. Evol.">
        <title>Megaphylogeny resolves global patterns of mushroom evolution.</title>
        <authorList>
            <person name="Varga T."/>
            <person name="Krizsan K."/>
            <person name="Foldi C."/>
            <person name="Dima B."/>
            <person name="Sanchez-Garcia M."/>
            <person name="Sanchez-Ramirez S."/>
            <person name="Szollosi G.J."/>
            <person name="Szarkandi J.G."/>
            <person name="Papp V."/>
            <person name="Albert L."/>
            <person name="Andreopoulos W."/>
            <person name="Angelini C."/>
            <person name="Antonin V."/>
            <person name="Barry K.W."/>
            <person name="Bougher N.L."/>
            <person name="Buchanan P."/>
            <person name="Buyck B."/>
            <person name="Bense V."/>
            <person name="Catcheside P."/>
            <person name="Chovatia M."/>
            <person name="Cooper J."/>
            <person name="Damon W."/>
            <person name="Desjardin D."/>
            <person name="Finy P."/>
            <person name="Geml J."/>
            <person name="Haridas S."/>
            <person name="Hughes K."/>
            <person name="Justo A."/>
            <person name="Karasinski D."/>
            <person name="Kautmanova I."/>
            <person name="Kiss B."/>
            <person name="Kocsube S."/>
            <person name="Kotiranta H."/>
            <person name="LaButti K.M."/>
            <person name="Lechner B.E."/>
            <person name="Liimatainen K."/>
            <person name="Lipzen A."/>
            <person name="Lukacs Z."/>
            <person name="Mihaltcheva S."/>
            <person name="Morgado L.N."/>
            <person name="Niskanen T."/>
            <person name="Noordeloos M.E."/>
            <person name="Ohm R.A."/>
            <person name="Ortiz-Santana B."/>
            <person name="Ovrebo C."/>
            <person name="Racz N."/>
            <person name="Riley R."/>
            <person name="Savchenko A."/>
            <person name="Shiryaev A."/>
            <person name="Soop K."/>
            <person name="Spirin V."/>
            <person name="Szebenyi C."/>
            <person name="Tomsovsky M."/>
            <person name="Tulloss R.E."/>
            <person name="Uehling J."/>
            <person name="Grigoriev I.V."/>
            <person name="Vagvolgyi C."/>
            <person name="Papp T."/>
            <person name="Martin F.M."/>
            <person name="Miettinen O."/>
            <person name="Hibbett D.S."/>
            <person name="Nagy L.G."/>
        </authorList>
    </citation>
    <scope>NUCLEOTIDE SEQUENCE [LARGE SCALE GENOMIC DNA]</scope>
    <source>
        <strain evidence="1 2">NL-1719</strain>
    </source>
</reference>
<evidence type="ECO:0000313" key="1">
    <source>
        <dbReference type="EMBL" id="TFK62428.1"/>
    </source>
</evidence>
<dbReference type="EMBL" id="ML208583">
    <property type="protein sequence ID" value="TFK62428.1"/>
    <property type="molecule type" value="Genomic_DNA"/>
</dbReference>
<dbReference type="Proteomes" id="UP000308600">
    <property type="component" value="Unassembled WGS sequence"/>
</dbReference>
<sequence>MKVFSNDENITYGPLFKVAYHTQCSPWLVEAQTQQVPLGKDENNSKQVIKHPSLDLMALFERVRNYGDLPSSPGVQAIEDLVQECKDDIRLLNSKLSDTISTISQLCRELSGASYRLTQLQDKLALGEYLLSGSRNTPTMLQQDSLEQIFLACLHSRDSYVTSPKRPPLQLAAVCHRWRAIALSMPKLWEDNYVNAYGPSSCNLAKTWISRCPSYLLTFQTLDWTQEQEHLLTFLETSHSKPRLLDIPFHDDHAGDVWPRLLRLDWTELQQLIFRGRLEVPRSASQLKRVYVSAVPQSWEITPPPSQLTVLCITSAVHWSMLEHILAHCHALQCLLIPVEESGARYSNSPSQGSGVISSKKTTLKDLKSFCFVNEYEDENLPANLLHTFSFPALSAFEYHVKQAGRECISWLTSLELIHHIRRLTLELPEYLTTLPPLLAAASVLEEISISCGRSNFEPLTEVFSSLRESPTRALCLRGVQFVSTSLLCDLEHESSFIELIRTVSSLAQITHLNIGSCYHHHNLPSEVFLAMLRGEERIKLKFFQVGRRHVPWEFETYTPSHSELQERDILQLDGTWKTKFGPVYRLVD</sequence>
<evidence type="ECO:0000313" key="2">
    <source>
        <dbReference type="Proteomes" id="UP000308600"/>
    </source>
</evidence>